<sequence>MVADDTQPVSRLPLLSPAERSQVLHGFNATQAAYPQQALIHGLFAAQAARQPDAPAVECDGQVLSYGELNRRANRLAHRLIGLGVRPDERVALCTERSVDLVVGVLGILKAGGAYVPLDPAYPAERLAYMLADSAPMAVVTQAALHAQLPMLASAAAPVLVLEDLAHDAATAAHDPVVPGLHARHLAYVIYTSGSTGQPKGVMVEHCSAVNFWQVMTRTTHRQCPANARVALNAAFSFDMSLKGLLQLLSGHCLVLIPQALRA</sequence>
<dbReference type="PANTHER" id="PTHR45527">
    <property type="entry name" value="NONRIBOSOMAL PEPTIDE SYNTHETASE"/>
    <property type="match status" value="1"/>
</dbReference>
<gene>
    <name evidence="2" type="ORF">XsacCFBP4641_20745</name>
</gene>
<proteinExistence type="predicted"/>
<name>A0A2P5YYB7_9XANT</name>
<evidence type="ECO:0000313" key="2">
    <source>
        <dbReference type="EMBL" id="PPU79334.1"/>
    </source>
</evidence>
<dbReference type="InterPro" id="IPR020845">
    <property type="entry name" value="AMP-binding_CS"/>
</dbReference>
<dbReference type="EMBL" id="MDEK01000043">
    <property type="protein sequence ID" value="PPU79334.1"/>
    <property type="molecule type" value="Genomic_DNA"/>
</dbReference>
<dbReference type="GO" id="GO:0009366">
    <property type="term" value="C:enterobactin synthetase complex"/>
    <property type="evidence" value="ECO:0007669"/>
    <property type="project" value="TreeGrafter"/>
</dbReference>
<dbReference type="PRINTS" id="PR00154">
    <property type="entry name" value="AMPBINDING"/>
</dbReference>
<dbReference type="Gene3D" id="3.40.50.12780">
    <property type="entry name" value="N-terminal domain of ligase-like"/>
    <property type="match status" value="1"/>
</dbReference>
<dbReference type="GO" id="GO:0047527">
    <property type="term" value="F:2,3-dihydroxybenzoate-serine ligase activity"/>
    <property type="evidence" value="ECO:0007669"/>
    <property type="project" value="TreeGrafter"/>
</dbReference>
<dbReference type="Pfam" id="PF00501">
    <property type="entry name" value="AMP-binding"/>
    <property type="match status" value="1"/>
</dbReference>
<evidence type="ECO:0000259" key="1">
    <source>
        <dbReference type="Pfam" id="PF00501"/>
    </source>
</evidence>
<comment type="caution">
    <text evidence="2">The sequence shown here is derived from an EMBL/GenBank/DDBJ whole genome shotgun (WGS) entry which is preliminary data.</text>
</comment>
<protein>
    <recommendedName>
        <fullName evidence="1">AMP-dependent synthetase/ligase domain-containing protein</fullName>
    </recommendedName>
</protein>
<dbReference type="PANTHER" id="PTHR45527:SF1">
    <property type="entry name" value="FATTY ACID SYNTHASE"/>
    <property type="match status" value="1"/>
</dbReference>
<organism evidence="2 3">
    <name type="scientific">Xanthomonas sacchari</name>
    <dbReference type="NCBI Taxonomy" id="56458"/>
    <lineage>
        <taxon>Bacteria</taxon>
        <taxon>Pseudomonadati</taxon>
        <taxon>Pseudomonadota</taxon>
        <taxon>Gammaproteobacteria</taxon>
        <taxon>Lysobacterales</taxon>
        <taxon>Lysobacteraceae</taxon>
        <taxon>Xanthomonas</taxon>
    </lineage>
</organism>
<dbReference type="GO" id="GO:0005829">
    <property type="term" value="C:cytosol"/>
    <property type="evidence" value="ECO:0007669"/>
    <property type="project" value="TreeGrafter"/>
</dbReference>
<dbReference type="AlphaFoldDB" id="A0A2P5YYB7"/>
<dbReference type="GO" id="GO:0009239">
    <property type="term" value="P:enterobactin biosynthetic process"/>
    <property type="evidence" value="ECO:0007669"/>
    <property type="project" value="TreeGrafter"/>
</dbReference>
<feature type="non-terminal residue" evidence="2">
    <location>
        <position position="263"/>
    </location>
</feature>
<dbReference type="PROSITE" id="PS00455">
    <property type="entry name" value="AMP_BINDING"/>
    <property type="match status" value="1"/>
</dbReference>
<dbReference type="InterPro" id="IPR042099">
    <property type="entry name" value="ANL_N_sf"/>
</dbReference>
<dbReference type="Proteomes" id="UP000247346">
    <property type="component" value="Unassembled WGS sequence"/>
</dbReference>
<dbReference type="InterPro" id="IPR020459">
    <property type="entry name" value="AMP-binding"/>
</dbReference>
<feature type="domain" description="AMP-dependent synthetase/ligase" evidence="1">
    <location>
        <begin position="44"/>
        <end position="260"/>
    </location>
</feature>
<dbReference type="InterPro" id="IPR000873">
    <property type="entry name" value="AMP-dep_synth/lig_dom"/>
</dbReference>
<accession>A0A2P5YYB7</accession>
<reference evidence="2 3" key="1">
    <citation type="submission" date="2016-08" db="EMBL/GenBank/DDBJ databases">
        <authorList>
            <person name="Seilhamer J.J."/>
        </authorList>
    </citation>
    <scope>NUCLEOTIDE SEQUENCE [LARGE SCALE GENOMIC DNA]</scope>
    <source>
        <strain evidence="2 3">CFBP4641</strain>
    </source>
</reference>
<dbReference type="GO" id="GO:0031177">
    <property type="term" value="F:phosphopantetheine binding"/>
    <property type="evidence" value="ECO:0007669"/>
    <property type="project" value="TreeGrafter"/>
</dbReference>
<evidence type="ECO:0000313" key="3">
    <source>
        <dbReference type="Proteomes" id="UP000247346"/>
    </source>
</evidence>
<dbReference type="FunFam" id="3.40.50.980:FF:000001">
    <property type="entry name" value="Non-ribosomal peptide synthetase"/>
    <property type="match status" value="1"/>
</dbReference>
<dbReference type="SUPFAM" id="SSF56801">
    <property type="entry name" value="Acetyl-CoA synthetase-like"/>
    <property type="match status" value="1"/>
</dbReference>
<dbReference type="GO" id="GO:0043041">
    <property type="term" value="P:amino acid activation for nonribosomal peptide biosynthetic process"/>
    <property type="evidence" value="ECO:0007669"/>
    <property type="project" value="TreeGrafter"/>
</dbReference>